<reference evidence="1 2" key="1">
    <citation type="submission" date="2020-08" db="EMBL/GenBank/DDBJ databases">
        <title>Novel species isolated from subtropical streams in China.</title>
        <authorList>
            <person name="Lu H."/>
        </authorList>
    </citation>
    <scope>NUCLEOTIDE SEQUENCE [LARGE SCALE GENOMIC DNA]</scope>
    <source>
        <strain evidence="1 2">CCTCC AB 2015119</strain>
    </source>
</reference>
<gene>
    <name evidence="1" type="ORF">H8K26_01400</name>
</gene>
<accession>A0ABR6XBK9</accession>
<dbReference type="RefSeq" id="WP_190476823.1">
    <property type="nucleotide sequence ID" value="NZ_JACOFT010000001.1"/>
</dbReference>
<proteinExistence type="predicted"/>
<sequence length="87" mass="10119">MKLLGRNRLRVLYGHDDQTDAWMHNWVSELSHANWKMARDVLRQFPKARNLANDVFQFPVGHSLQFIEVAMVFPQAVALVVDLKQTT</sequence>
<evidence type="ECO:0000313" key="1">
    <source>
        <dbReference type="EMBL" id="MBC3810083.1"/>
    </source>
</evidence>
<protein>
    <submittedName>
        <fullName evidence="1">Type II toxin-antitoxin system HigB family toxin</fullName>
    </submittedName>
</protein>
<name>A0ABR6XBK9_9BURK</name>
<comment type="caution">
    <text evidence="1">The sequence shown here is derived from an EMBL/GenBank/DDBJ whole genome shotgun (WGS) entry which is preliminary data.</text>
</comment>
<dbReference type="Proteomes" id="UP000637632">
    <property type="component" value="Unassembled WGS sequence"/>
</dbReference>
<evidence type="ECO:0000313" key="2">
    <source>
        <dbReference type="Proteomes" id="UP000637632"/>
    </source>
</evidence>
<keyword evidence="2" id="KW-1185">Reference proteome</keyword>
<dbReference type="EMBL" id="JACOFT010000001">
    <property type="protein sequence ID" value="MBC3810083.1"/>
    <property type="molecule type" value="Genomic_DNA"/>
</dbReference>
<organism evidence="1 2">
    <name type="scientific">Undibacterium aquatile</name>
    <dbReference type="NCBI Taxonomy" id="1537398"/>
    <lineage>
        <taxon>Bacteria</taxon>
        <taxon>Pseudomonadati</taxon>
        <taxon>Pseudomonadota</taxon>
        <taxon>Betaproteobacteria</taxon>
        <taxon>Burkholderiales</taxon>
        <taxon>Oxalobacteraceae</taxon>
        <taxon>Undibacterium</taxon>
    </lineage>
</organism>